<evidence type="ECO:0000313" key="1">
    <source>
        <dbReference type="EMBL" id="URF02785.1"/>
    </source>
</evidence>
<dbReference type="KEGG" id="ccam:M5D45_09380"/>
<protein>
    <submittedName>
        <fullName evidence="1">Phage GP46 family protein</fullName>
    </submittedName>
</protein>
<reference evidence="1" key="1">
    <citation type="journal article" date="2022" name="Microbiol. Resour. Announc.">
        <title>Genome Sequence of Cupriavidus campinensis Strain G5, a Member of a Bacterial Consortium Capable of Polyethylene Degradation.</title>
        <authorList>
            <person name="Schneider B."/>
            <person name="Pfeiffer F."/>
            <person name="Dyall-Smith M."/>
            <person name="Kunte H.J."/>
        </authorList>
    </citation>
    <scope>NUCLEOTIDE SEQUENCE</scope>
    <source>
        <strain evidence="1">G5</strain>
    </source>
</reference>
<evidence type="ECO:0000313" key="2">
    <source>
        <dbReference type="Proteomes" id="UP001056132"/>
    </source>
</evidence>
<dbReference type="RefSeq" id="WP_250024516.1">
    <property type="nucleotide sequence ID" value="NZ_CP097330.1"/>
</dbReference>
<organism evidence="1 2">
    <name type="scientific">Cupriavidus campinensis</name>
    <dbReference type="NCBI Taxonomy" id="151783"/>
    <lineage>
        <taxon>Bacteria</taxon>
        <taxon>Pseudomonadati</taxon>
        <taxon>Pseudomonadota</taxon>
        <taxon>Betaproteobacteria</taxon>
        <taxon>Burkholderiales</taxon>
        <taxon>Burkholderiaceae</taxon>
        <taxon>Cupriavidus</taxon>
    </lineage>
</organism>
<dbReference type="AlphaFoldDB" id="A0AAE9HZI6"/>
<dbReference type="InterPro" id="IPR010877">
    <property type="entry name" value="Phage_Mu_Gp46"/>
</dbReference>
<proteinExistence type="predicted"/>
<dbReference type="Pfam" id="PF07409">
    <property type="entry name" value="GP46"/>
    <property type="match status" value="1"/>
</dbReference>
<reference evidence="1" key="2">
    <citation type="submission" date="2022-05" db="EMBL/GenBank/DDBJ databases">
        <authorList>
            <person name="Kunte H.-J."/>
        </authorList>
    </citation>
    <scope>NUCLEOTIDE SEQUENCE</scope>
    <source>
        <strain evidence="1">G5</strain>
    </source>
</reference>
<sequence>MSDITTVWSVERSQGDWLLSGPDLMSGSDLATAVLLSVFTDRTANPYDTIPDGTGDPRGWWGDQGETVPIGSRLWLLDRAKQNDDTLTRAHDYLTEGLQWLIDDGVAARVDVLVEWTRTSMLGANIVVRRTDGTTESVAFSWAWNGIS</sequence>
<accession>A0AAE9HZI6</accession>
<dbReference type="Proteomes" id="UP001056132">
    <property type="component" value="Chromosome 1"/>
</dbReference>
<name>A0AAE9HZI6_9BURK</name>
<dbReference type="EMBL" id="CP097330">
    <property type="protein sequence ID" value="URF02785.1"/>
    <property type="molecule type" value="Genomic_DNA"/>
</dbReference>
<gene>
    <name evidence="1" type="ORF">M5D45_09380</name>
</gene>